<organism evidence="1 2">
    <name type="scientific">Hygrophoropsis aurantiaca</name>
    <dbReference type="NCBI Taxonomy" id="72124"/>
    <lineage>
        <taxon>Eukaryota</taxon>
        <taxon>Fungi</taxon>
        <taxon>Dikarya</taxon>
        <taxon>Basidiomycota</taxon>
        <taxon>Agaricomycotina</taxon>
        <taxon>Agaricomycetes</taxon>
        <taxon>Agaricomycetidae</taxon>
        <taxon>Boletales</taxon>
        <taxon>Coniophorineae</taxon>
        <taxon>Hygrophoropsidaceae</taxon>
        <taxon>Hygrophoropsis</taxon>
    </lineage>
</organism>
<gene>
    <name evidence="1" type="ORF">BJ138DRAFT_1097808</name>
</gene>
<dbReference type="Proteomes" id="UP000790377">
    <property type="component" value="Unassembled WGS sequence"/>
</dbReference>
<proteinExistence type="predicted"/>
<reference evidence="1" key="1">
    <citation type="journal article" date="2021" name="New Phytol.">
        <title>Evolutionary innovations through gain and loss of genes in the ectomycorrhizal Boletales.</title>
        <authorList>
            <person name="Wu G."/>
            <person name="Miyauchi S."/>
            <person name="Morin E."/>
            <person name="Kuo A."/>
            <person name="Drula E."/>
            <person name="Varga T."/>
            <person name="Kohler A."/>
            <person name="Feng B."/>
            <person name="Cao Y."/>
            <person name="Lipzen A."/>
            <person name="Daum C."/>
            <person name="Hundley H."/>
            <person name="Pangilinan J."/>
            <person name="Johnson J."/>
            <person name="Barry K."/>
            <person name="LaButti K."/>
            <person name="Ng V."/>
            <person name="Ahrendt S."/>
            <person name="Min B."/>
            <person name="Choi I.G."/>
            <person name="Park H."/>
            <person name="Plett J.M."/>
            <person name="Magnuson J."/>
            <person name="Spatafora J.W."/>
            <person name="Nagy L.G."/>
            <person name="Henrissat B."/>
            <person name="Grigoriev I.V."/>
            <person name="Yang Z.L."/>
            <person name="Xu J."/>
            <person name="Martin F.M."/>
        </authorList>
    </citation>
    <scope>NUCLEOTIDE SEQUENCE</scope>
    <source>
        <strain evidence="1">ATCC 28755</strain>
    </source>
</reference>
<dbReference type="EMBL" id="MU267599">
    <property type="protein sequence ID" value="KAH7915542.1"/>
    <property type="molecule type" value="Genomic_DNA"/>
</dbReference>
<sequence length="254" mass="27409">MSPLADFDAPPSRGTVSSNASGTPLRSSSPEGILPASSSTSDDSSSTPEPTSRKNSKNTLLFEELEGIVTQPAIEEIQPGVPSEPHLDLEPEPTPEILPTSEPKAEIIPQQKSDTELMSEKPVEPALEPKNTPQPQPQPQPQSKGDLQSGSTKPRRGRFTRMWARIRSRRQGSEAVNEKKPTQATEAKSHISSTSVVDSKERDMSSANDANDLMDEIDDGFRTVGKAPWGNGLDYRSLNICIGGEITAVSVILQ</sequence>
<evidence type="ECO:0000313" key="2">
    <source>
        <dbReference type="Proteomes" id="UP000790377"/>
    </source>
</evidence>
<protein>
    <submittedName>
        <fullName evidence="1">Uncharacterized protein</fullName>
    </submittedName>
</protein>
<accession>A0ACB8AT48</accession>
<keyword evidence="2" id="KW-1185">Reference proteome</keyword>
<evidence type="ECO:0000313" key="1">
    <source>
        <dbReference type="EMBL" id="KAH7915542.1"/>
    </source>
</evidence>
<name>A0ACB8AT48_9AGAM</name>
<comment type="caution">
    <text evidence="1">The sequence shown here is derived from an EMBL/GenBank/DDBJ whole genome shotgun (WGS) entry which is preliminary data.</text>
</comment>